<evidence type="ECO:0000313" key="2">
    <source>
        <dbReference type="Proteomes" id="UP000003586"/>
    </source>
</evidence>
<dbReference type="RefSeq" id="WP_008586669.1">
    <property type="nucleotide sequence ID" value="NZ_CP007035.1"/>
</dbReference>
<sequence length="151" mass="16898">MRLILCGMLSIFLFSQCSKSLQDKGPDPDNLASSVLPNFYVQLIDKNTGGNYITENNITTRDIEFRDALDQPVNFNVSITSVNDSLANILVFPVIDRNKIVLRIRKTIEIPLSYTSTITGSAGMKLNKFSVQGYAFTTAIINNNYLLRIKI</sequence>
<dbReference type="EMBL" id="CP007035">
    <property type="protein sequence ID" value="AHF17812.1"/>
    <property type="molecule type" value="Genomic_DNA"/>
</dbReference>
<protein>
    <submittedName>
        <fullName evidence="1">Uncharacterized protein</fullName>
    </submittedName>
</protein>
<dbReference type="HOGENOM" id="CLU_1729453_0_0_10"/>
<gene>
    <name evidence="1" type="ORF">NIASO_14635</name>
</gene>
<name>W0F487_9BACT</name>
<organism evidence="1 2">
    <name type="scientific">Niabella soli DSM 19437</name>
    <dbReference type="NCBI Taxonomy" id="929713"/>
    <lineage>
        <taxon>Bacteria</taxon>
        <taxon>Pseudomonadati</taxon>
        <taxon>Bacteroidota</taxon>
        <taxon>Chitinophagia</taxon>
        <taxon>Chitinophagales</taxon>
        <taxon>Chitinophagaceae</taxon>
        <taxon>Niabella</taxon>
    </lineage>
</organism>
<evidence type="ECO:0000313" key="1">
    <source>
        <dbReference type="EMBL" id="AHF17812.1"/>
    </source>
</evidence>
<dbReference type="AlphaFoldDB" id="W0F487"/>
<accession>W0F487</accession>
<dbReference type="Proteomes" id="UP000003586">
    <property type="component" value="Chromosome"/>
</dbReference>
<keyword evidence="2" id="KW-1185">Reference proteome</keyword>
<dbReference type="KEGG" id="nso:NIASO_14635"/>
<reference evidence="1 2" key="1">
    <citation type="submission" date="2013-12" db="EMBL/GenBank/DDBJ databases">
        <authorList>
            <consortium name="DOE Joint Genome Institute"/>
            <person name="Eisen J."/>
            <person name="Huntemann M."/>
            <person name="Han J."/>
            <person name="Chen A."/>
            <person name="Kyrpides N."/>
            <person name="Mavromatis K."/>
            <person name="Markowitz V."/>
            <person name="Palaniappan K."/>
            <person name="Ivanova N."/>
            <person name="Schaumberg A."/>
            <person name="Pati A."/>
            <person name="Liolios K."/>
            <person name="Nordberg H.P."/>
            <person name="Cantor M.N."/>
            <person name="Hua S.X."/>
            <person name="Woyke T."/>
        </authorList>
    </citation>
    <scope>NUCLEOTIDE SEQUENCE [LARGE SCALE GENOMIC DNA]</scope>
    <source>
        <strain evidence="2">DSM 19437</strain>
    </source>
</reference>
<dbReference type="STRING" id="929713.NIASO_14635"/>
<proteinExistence type="predicted"/>